<evidence type="ECO:0000256" key="7">
    <source>
        <dbReference type="SAM" id="Phobius"/>
    </source>
</evidence>
<feature type="transmembrane region" description="Helical" evidence="7">
    <location>
        <begin position="12"/>
        <end position="30"/>
    </location>
</feature>
<accession>A0A1H9F646</accession>
<sequence length="137" mass="14978">MQYFTFTKQQPSVLLIARVLLMLLFVIFGYQKLIHFGGTVNYMQVLGTPLPTVAALIAVVLEFFAGLAIMLGFFTRPIAIILAIYTLATAIIGHPFWSMSGAEQMAAEINFYKNISIIGGLLLLSVTGAGPYSLDKK</sequence>
<dbReference type="Proteomes" id="UP000242515">
    <property type="component" value="Unassembled WGS sequence"/>
</dbReference>
<reference evidence="9" key="1">
    <citation type="submission" date="2016-10" db="EMBL/GenBank/DDBJ databases">
        <authorList>
            <person name="Varghese N."/>
            <person name="Submissions S."/>
        </authorList>
    </citation>
    <scope>NUCLEOTIDE SEQUENCE [LARGE SCALE GENOMIC DNA]</scope>
    <source>
        <strain evidence="9">8N4</strain>
    </source>
</reference>
<keyword evidence="5 7" id="KW-1133">Transmembrane helix</keyword>
<dbReference type="InterPro" id="IPR051907">
    <property type="entry name" value="DoxX-like_oxidoreductase"/>
</dbReference>
<keyword evidence="9" id="KW-1185">Reference proteome</keyword>
<evidence type="ECO:0000313" key="9">
    <source>
        <dbReference type="Proteomes" id="UP000242515"/>
    </source>
</evidence>
<evidence type="ECO:0000256" key="3">
    <source>
        <dbReference type="ARBA" id="ARBA00022475"/>
    </source>
</evidence>
<comment type="subcellular location">
    <subcellularLocation>
        <location evidence="1">Cell membrane</location>
        <topology evidence="1">Multi-pass membrane protein</topology>
    </subcellularLocation>
</comment>
<proteinExistence type="inferred from homology"/>
<dbReference type="InterPro" id="IPR032808">
    <property type="entry name" value="DoxX"/>
</dbReference>
<dbReference type="GO" id="GO:0005886">
    <property type="term" value="C:plasma membrane"/>
    <property type="evidence" value="ECO:0007669"/>
    <property type="project" value="UniProtKB-SubCell"/>
</dbReference>
<evidence type="ECO:0000256" key="1">
    <source>
        <dbReference type="ARBA" id="ARBA00004651"/>
    </source>
</evidence>
<evidence type="ECO:0000256" key="4">
    <source>
        <dbReference type="ARBA" id="ARBA00022692"/>
    </source>
</evidence>
<feature type="transmembrane region" description="Helical" evidence="7">
    <location>
        <begin position="78"/>
        <end position="97"/>
    </location>
</feature>
<keyword evidence="4 7" id="KW-0812">Transmembrane</keyword>
<feature type="transmembrane region" description="Helical" evidence="7">
    <location>
        <begin position="50"/>
        <end position="71"/>
    </location>
</feature>
<dbReference type="PANTHER" id="PTHR33452:SF1">
    <property type="entry name" value="INNER MEMBRANE PROTEIN YPHA-RELATED"/>
    <property type="match status" value="1"/>
</dbReference>
<evidence type="ECO:0000256" key="5">
    <source>
        <dbReference type="ARBA" id="ARBA00022989"/>
    </source>
</evidence>
<dbReference type="PANTHER" id="PTHR33452">
    <property type="entry name" value="OXIDOREDUCTASE CATD-RELATED"/>
    <property type="match status" value="1"/>
</dbReference>
<dbReference type="STRING" id="988801.SAMN05216522_102183"/>
<protein>
    <submittedName>
        <fullName evidence="8">Putative oxidoreductase</fullName>
    </submittedName>
</protein>
<dbReference type="OrthoDB" id="9792760at2"/>
<evidence type="ECO:0000256" key="6">
    <source>
        <dbReference type="ARBA" id="ARBA00023136"/>
    </source>
</evidence>
<keyword evidence="3" id="KW-1003">Cell membrane</keyword>
<dbReference type="AlphaFoldDB" id="A0A1H9F646"/>
<evidence type="ECO:0000256" key="2">
    <source>
        <dbReference type="ARBA" id="ARBA00006679"/>
    </source>
</evidence>
<gene>
    <name evidence="8" type="ORF">SAMN05216522_102183</name>
</gene>
<evidence type="ECO:0000313" key="8">
    <source>
        <dbReference type="EMBL" id="SEQ33464.1"/>
    </source>
</evidence>
<keyword evidence="6 7" id="KW-0472">Membrane</keyword>
<feature type="transmembrane region" description="Helical" evidence="7">
    <location>
        <begin position="117"/>
        <end position="134"/>
    </location>
</feature>
<dbReference type="Pfam" id="PF07681">
    <property type="entry name" value="DoxX"/>
    <property type="match status" value="1"/>
</dbReference>
<dbReference type="EMBL" id="FOGC01000002">
    <property type="protein sequence ID" value="SEQ33464.1"/>
    <property type="molecule type" value="Genomic_DNA"/>
</dbReference>
<comment type="similarity">
    <text evidence="2">Belongs to the DoxX family.</text>
</comment>
<organism evidence="8 9">
    <name type="scientific">Rosenbergiella nectarea</name>
    <dbReference type="NCBI Taxonomy" id="988801"/>
    <lineage>
        <taxon>Bacteria</taxon>
        <taxon>Pseudomonadati</taxon>
        <taxon>Pseudomonadota</taxon>
        <taxon>Gammaproteobacteria</taxon>
        <taxon>Enterobacterales</taxon>
        <taxon>Erwiniaceae</taxon>
        <taxon>Rosenbergiella</taxon>
    </lineage>
</organism>
<name>A0A1H9F646_9GAMM</name>
<dbReference type="RefSeq" id="WP_092672963.1">
    <property type="nucleotide sequence ID" value="NZ_FOGC01000002.1"/>
</dbReference>